<keyword evidence="2" id="KW-1185">Reference proteome</keyword>
<name>A0ACB5TLJ1_AMBMO</name>
<evidence type="ECO:0000313" key="2">
    <source>
        <dbReference type="Proteomes" id="UP001165064"/>
    </source>
</evidence>
<dbReference type="EMBL" id="BSXS01007845">
    <property type="protein sequence ID" value="GME90519.1"/>
    <property type="molecule type" value="Genomic_DNA"/>
</dbReference>
<sequence>MEPKDDSANEKSRGILVESLIMGALVSGDLELAQFVKTKVKENKLIDDLYEVRLGEILKNYGDLVESSEGDKEKLREGLKKSVLKLIRDFAP</sequence>
<comment type="caution">
    <text evidence="1">The sequence shown here is derived from an EMBL/GenBank/DDBJ whole genome shotgun (WGS) entry which is preliminary data.</text>
</comment>
<dbReference type="Proteomes" id="UP001165064">
    <property type="component" value="Unassembled WGS sequence"/>
</dbReference>
<gene>
    <name evidence="1" type="ORF">Amon02_000872200</name>
</gene>
<organism evidence="1 2">
    <name type="scientific">Ambrosiozyma monospora</name>
    <name type="common">Yeast</name>
    <name type="synonym">Endomycopsis monosporus</name>
    <dbReference type="NCBI Taxonomy" id="43982"/>
    <lineage>
        <taxon>Eukaryota</taxon>
        <taxon>Fungi</taxon>
        <taxon>Dikarya</taxon>
        <taxon>Ascomycota</taxon>
        <taxon>Saccharomycotina</taxon>
        <taxon>Pichiomycetes</taxon>
        <taxon>Pichiales</taxon>
        <taxon>Pichiaceae</taxon>
        <taxon>Ambrosiozyma</taxon>
    </lineage>
</organism>
<proteinExistence type="predicted"/>
<accession>A0ACB5TLJ1</accession>
<evidence type="ECO:0000313" key="1">
    <source>
        <dbReference type="EMBL" id="GME90519.1"/>
    </source>
</evidence>
<reference evidence="1" key="1">
    <citation type="submission" date="2023-04" db="EMBL/GenBank/DDBJ databases">
        <title>Ambrosiozyma monospora NBRC 10751.</title>
        <authorList>
            <person name="Ichikawa N."/>
            <person name="Sato H."/>
            <person name="Tonouchi N."/>
        </authorList>
    </citation>
    <scope>NUCLEOTIDE SEQUENCE</scope>
    <source>
        <strain evidence="1">NBRC 10751</strain>
    </source>
</reference>
<protein>
    <submittedName>
        <fullName evidence="1">Unnamed protein product</fullName>
    </submittedName>
</protein>